<protein>
    <recommendedName>
        <fullName evidence="4">Rod shape-determining protein MreD</fullName>
    </recommendedName>
</protein>
<dbReference type="AlphaFoldDB" id="A0A257LUQ1"/>
<feature type="transmembrane region" description="Helical" evidence="1">
    <location>
        <begin position="73"/>
        <end position="92"/>
    </location>
</feature>
<evidence type="ECO:0000313" key="3">
    <source>
        <dbReference type="Proteomes" id="UP000216312"/>
    </source>
</evidence>
<accession>A0A257LUQ1</accession>
<feature type="transmembrane region" description="Helical" evidence="1">
    <location>
        <begin position="171"/>
        <end position="193"/>
    </location>
</feature>
<dbReference type="EMBL" id="NMUJ01000007">
    <property type="protein sequence ID" value="OYV03408.1"/>
    <property type="molecule type" value="Genomic_DNA"/>
</dbReference>
<evidence type="ECO:0000313" key="2">
    <source>
        <dbReference type="EMBL" id="OYV03408.1"/>
    </source>
</evidence>
<keyword evidence="1" id="KW-0472">Membrane</keyword>
<evidence type="ECO:0000256" key="1">
    <source>
        <dbReference type="SAM" id="Phobius"/>
    </source>
</evidence>
<keyword evidence="1" id="KW-1133">Transmembrane helix</keyword>
<sequence length="203" mass="22649">MRCHIFTLLVCATLWGIYEFAVGGWLYGYHIPKSSVYLTAGALLLLGVSMRLPIGSGAIISAIAMLFKFMNHPFYACHMVAIFLIGVSYDISRILWRRHSSRNYYPVVVGFSTGYLSAITFSLTITYLVQHPHWVGGLPQVINYIGVQGTMFAMAGTVMVPLGVKLCDKTYGLSCIALHRPIGWFVISLPWIYSIIRLVRSFG</sequence>
<keyword evidence="1" id="KW-0812">Transmembrane</keyword>
<feature type="transmembrane region" description="Helical" evidence="1">
    <location>
        <begin position="141"/>
        <end position="164"/>
    </location>
</feature>
<gene>
    <name evidence="2" type="ORF">CGW93_01175</name>
</gene>
<comment type="caution">
    <text evidence="2">The sequence shown here is derived from an EMBL/GenBank/DDBJ whole genome shotgun (WGS) entry which is preliminary data.</text>
</comment>
<feature type="transmembrane region" description="Helical" evidence="1">
    <location>
        <begin position="6"/>
        <end position="29"/>
    </location>
</feature>
<dbReference type="Proteomes" id="UP000216312">
    <property type="component" value="Unassembled WGS sequence"/>
</dbReference>
<proteinExistence type="predicted"/>
<name>A0A257LUQ1_UNCW3</name>
<organism evidence="2 3">
    <name type="scientific">candidate division WOR-3 bacterium 4484_18</name>
    <dbReference type="NCBI Taxonomy" id="2020626"/>
    <lineage>
        <taxon>Bacteria</taxon>
        <taxon>Bacteria division WOR-3</taxon>
    </lineage>
</organism>
<reference evidence="3" key="1">
    <citation type="submission" date="2017-07" db="EMBL/GenBank/DDBJ databases">
        <title>Novel pathways for hydrocarbon cycling and metabolic interdependencies in hydrothermal sediment communities.</title>
        <authorList>
            <person name="Dombrowski N."/>
            <person name="Seitz K."/>
            <person name="Teske A."/>
            <person name="Baker B."/>
        </authorList>
    </citation>
    <scope>NUCLEOTIDE SEQUENCE [LARGE SCALE GENOMIC DNA]</scope>
</reference>
<feature type="transmembrane region" description="Helical" evidence="1">
    <location>
        <begin position="104"/>
        <end position="129"/>
    </location>
</feature>
<evidence type="ECO:0008006" key="4">
    <source>
        <dbReference type="Google" id="ProtNLM"/>
    </source>
</evidence>
<feature type="transmembrane region" description="Helical" evidence="1">
    <location>
        <begin position="36"/>
        <end position="67"/>
    </location>
</feature>